<feature type="compositionally biased region" description="Low complexity" evidence="1">
    <location>
        <begin position="550"/>
        <end position="566"/>
    </location>
</feature>
<feature type="compositionally biased region" description="Polar residues" evidence="1">
    <location>
        <begin position="493"/>
        <end position="513"/>
    </location>
</feature>
<feature type="region of interest" description="Disordered" evidence="1">
    <location>
        <begin position="492"/>
        <end position="523"/>
    </location>
</feature>
<reference evidence="2 3" key="1">
    <citation type="journal article" date="2006" name="Nature">
        <title>Insights from the genome of the biotrophic fungal plant pathogen Ustilago maydis.</title>
        <authorList>
            <person name="Kamper J."/>
            <person name="Kahmann R."/>
            <person name="Bolker M."/>
            <person name="Ma L.J."/>
            <person name="Brefort T."/>
            <person name="Saville B.J."/>
            <person name="Banuett F."/>
            <person name="Kronstad J.W."/>
            <person name="Gold S.E."/>
            <person name="Muller O."/>
            <person name="Perlin M.H."/>
            <person name="Wosten H.A."/>
            <person name="de Vries R."/>
            <person name="Ruiz-Herrera J."/>
            <person name="Reynaga-Pena C.G."/>
            <person name="Snetselaar K."/>
            <person name="McCann M."/>
            <person name="Perez-Martin J."/>
            <person name="Feldbrugge M."/>
            <person name="Basse C.W."/>
            <person name="Steinberg G."/>
            <person name="Ibeas J.I."/>
            <person name="Holloman W."/>
            <person name="Guzman P."/>
            <person name="Farman M."/>
            <person name="Stajich J.E."/>
            <person name="Sentandreu R."/>
            <person name="Gonzalez-Prieto J.M."/>
            <person name="Kennell J.C."/>
            <person name="Molina L."/>
            <person name="Schirawski J."/>
            <person name="Mendoza-Mendoza A."/>
            <person name="Greilinger D."/>
            <person name="Munch K."/>
            <person name="Rossel N."/>
            <person name="Scherer M."/>
            <person name="Vranes M."/>
            <person name="Ladendorf O."/>
            <person name="Vincon V."/>
            <person name="Fuchs U."/>
            <person name="Sandrock B."/>
            <person name="Meng S."/>
            <person name="Ho E.C."/>
            <person name="Cahill M.J."/>
            <person name="Boyce K.J."/>
            <person name="Klose J."/>
            <person name="Klosterman S.J."/>
            <person name="Deelstra H.J."/>
            <person name="Ortiz-Castellanos L."/>
            <person name="Li W."/>
            <person name="Sanchez-Alonso P."/>
            <person name="Schreier P.H."/>
            <person name="Hauser-Hahn I."/>
            <person name="Vaupel M."/>
            <person name="Koopmann E."/>
            <person name="Friedrich G."/>
            <person name="Voss H."/>
            <person name="Schluter T."/>
            <person name="Margolis J."/>
            <person name="Platt D."/>
            <person name="Swimmer C."/>
            <person name="Gnirke A."/>
            <person name="Chen F."/>
            <person name="Vysotskaia V."/>
            <person name="Mannhaupt G."/>
            <person name="Guldener U."/>
            <person name="Munsterkotter M."/>
            <person name="Haase D."/>
            <person name="Oesterheld M."/>
            <person name="Mewes H.W."/>
            <person name="Mauceli E.W."/>
            <person name="DeCaprio D."/>
            <person name="Wade C.M."/>
            <person name="Butler J."/>
            <person name="Young S."/>
            <person name="Jaffe D.B."/>
            <person name="Calvo S."/>
            <person name="Nusbaum C."/>
            <person name="Galagan J."/>
            <person name="Birren B.W."/>
        </authorList>
    </citation>
    <scope>NUCLEOTIDE SEQUENCE [LARGE SCALE GENOMIC DNA]</scope>
    <source>
        <strain evidence="3">DSM 14603 / FGSC 9021 / UM521</strain>
    </source>
</reference>
<feature type="region of interest" description="Disordered" evidence="1">
    <location>
        <begin position="664"/>
        <end position="689"/>
    </location>
</feature>
<keyword evidence="3" id="KW-1185">Reference proteome</keyword>
<feature type="region of interest" description="Disordered" evidence="1">
    <location>
        <begin position="550"/>
        <end position="626"/>
    </location>
</feature>
<sequence length="832" mass="86788">MAPPIIITSAGQTRSRLPTKWIQEAATTSCTAPTTKHGELGSSLQESPLRWSTHTLAADPHDTVRSRADSTTSTYVDTFAHRRKNRLSDLTFVDLVDDVAPTCLVESTSHASSLNDLSATLHNDDDQSTNLSLMAKYNVVLPHTSDIHVGLDGDLNANSLHSNQDDKLQDDEDAMAYRIDRLMAATMEALEASNRLVLDTLSSRAKLAQLNAMEAALDSHLDARESHLRRQIQAVTDMTDFVSKTSAELQKLISPCHGLQIPSVAASVSQSNGLAHPSELHVRDTAATGIVQALDRDATIGKTAVKRLERMLQTPSPTTSLSAASAQRRSNSNSSRRAFSISNFASVQSSITEETPSEHIETSATPDLGSSYFASASAIAPVGTIATSSSRTLTSQKKRSVSYDSRAPGALKLMSKRSVPATAAASGLISSASVLAGATSAADASCAPPAASDMAEKPVADAYDSNGLKRPMIRPSLMDALRQDAKVAPWQPSLLSKTSVGEESSMRPQTQAGSGLPSYTKGTNSKSSAYVGVAATAAESTLAALLGMPSAAASTPSRTETPSESSYFDSAMEDSLSSASPPTPSSMHAINSVLATPWKPASPESERDNSDVTSQQQRSARRASVYSSAVSPRASLSLSDRDRAAQLSLQLAELRAERVTWNPNAIGSGERDAAGNLTSESGGGGGGALRALQKLNERSAAKIASRSGLSSEEGASKRVSLSLGLPNFSALRPSASRSTSTTAPIAPARAASSSTSAVRASQQPISPITAEDASSTLTRDPAAAAAATSEDMPAPANAPSSSLLGGGWRSWASWNAAPAMAAIGEHSTPQKP</sequence>
<dbReference type="OrthoDB" id="2555666at2759"/>
<dbReference type="InParanoid" id="A0A0D1BY95"/>
<feature type="compositionally biased region" description="Low complexity" evidence="1">
    <location>
        <begin position="612"/>
        <end position="626"/>
    </location>
</feature>
<dbReference type="GeneID" id="23565473"/>
<feature type="compositionally biased region" description="Low complexity" evidence="1">
    <location>
        <begin position="312"/>
        <end position="337"/>
    </location>
</feature>
<dbReference type="AlphaFoldDB" id="A0A0D1BY95"/>
<feature type="compositionally biased region" description="Low complexity" evidence="1">
    <location>
        <begin position="730"/>
        <end position="761"/>
    </location>
</feature>
<gene>
    <name evidence="2" type="ORF">UMAG_05635</name>
</gene>
<dbReference type="KEGG" id="uma:UMAG_05635"/>
<feature type="region of interest" description="Disordered" evidence="1">
    <location>
        <begin position="730"/>
        <end position="802"/>
    </location>
</feature>
<organism evidence="2 3">
    <name type="scientific">Mycosarcoma maydis</name>
    <name type="common">Corn smut fungus</name>
    <name type="synonym">Ustilago maydis</name>
    <dbReference type="NCBI Taxonomy" id="5270"/>
    <lineage>
        <taxon>Eukaryota</taxon>
        <taxon>Fungi</taxon>
        <taxon>Dikarya</taxon>
        <taxon>Basidiomycota</taxon>
        <taxon>Ustilaginomycotina</taxon>
        <taxon>Ustilaginomycetes</taxon>
        <taxon>Ustilaginales</taxon>
        <taxon>Ustilaginaceae</taxon>
        <taxon>Mycosarcoma</taxon>
    </lineage>
</organism>
<dbReference type="Proteomes" id="UP000000561">
    <property type="component" value="Chromosome 16"/>
</dbReference>
<dbReference type="RefSeq" id="XP_011391411.1">
    <property type="nucleotide sequence ID" value="XM_011393109.1"/>
</dbReference>
<accession>A0A0D1BY95</accession>
<protein>
    <submittedName>
        <fullName evidence="2">Uncharacterized protein</fullName>
    </submittedName>
</protein>
<proteinExistence type="predicted"/>
<dbReference type="VEuPathDB" id="FungiDB:UMAG_05635"/>
<evidence type="ECO:0000313" key="3">
    <source>
        <dbReference type="Proteomes" id="UP000000561"/>
    </source>
</evidence>
<feature type="compositionally biased region" description="Polar residues" evidence="1">
    <location>
        <begin position="762"/>
        <end position="778"/>
    </location>
</feature>
<feature type="region of interest" description="Disordered" evidence="1">
    <location>
        <begin position="310"/>
        <end position="337"/>
    </location>
</feature>
<evidence type="ECO:0000313" key="2">
    <source>
        <dbReference type="EMBL" id="KIS66847.1"/>
    </source>
</evidence>
<dbReference type="eggNOG" id="ENOG502R2GJ">
    <property type="taxonomic scope" value="Eukaryota"/>
</dbReference>
<dbReference type="EMBL" id="CM003155">
    <property type="protein sequence ID" value="KIS66847.1"/>
    <property type="molecule type" value="Genomic_DNA"/>
</dbReference>
<evidence type="ECO:0000256" key="1">
    <source>
        <dbReference type="SAM" id="MobiDB-lite"/>
    </source>
</evidence>
<dbReference type="OMA" id="GWRSWAS"/>
<name>A0A0D1BY95_MYCMD</name>